<evidence type="ECO:0008006" key="4">
    <source>
        <dbReference type="Google" id="ProtNLM"/>
    </source>
</evidence>
<name>A0A9D4QVT6_DREPO</name>
<reference evidence="2" key="2">
    <citation type="submission" date="2020-11" db="EMBL/GenBank/DDBJ databases">
        <authorList>
            <person name="McCartney M.A."/>
            <person name="Auch B."/>
            <person name="Kono T."/>
            <person name="Mallez S."/>
            <person name="Becker A."/>
            <person name="Gohl D.M."/>
            <person name="Silverstein K.A.T."/>
            <person name="Koren S."/>
            <person name="Bechman K.B."/>
            <person name="Herman A."/>
            <person name="Abrahante J.E."/>
            <person name="Garbe J."/>
        </authorList>
    </citation>
    <scope>NUCLEOTIDE SEQUENCE</scope>
    <source>
        <strain evidence="2">Duluth1</strain>
        <tissue evidence="2">Whole animal</tissue>
    </source>
</reference>
<protein>
    <recommendedName>
        <fullName evidence="4">OCIA domain-containing protein</fullName>
    </recommendedName>
</protein>
<dbReference type="AlphaFoldDB" id="A0A9D4QVT6"/>
<reference evidence="2" key="1">
    <citation type="journal article" date="2019" name="bioRxiv">
        <title>The Genome of the Zebra Mussel, Dreissena polymorpha: A Resource for Invasive Species Research.</title>
        <authorList>
            <person name="McCartney M.A."/>
            <person name="Auch B."/>
            <person name="Kono T."/>
            <person name="Mallez S."/>
            <person name="Zhang Y."/>
            <person name="Obille A."/>
            <person name="Becker A."/>
            <person name="Abrahante J.E."/>
            <person name="Garbe J."/>
            <person name="Badalamenti J.P."/>
            <person name="Herman A."/>
            <person name="Mangelson H."/>
            <person name="Liachko I."/>
            <person name="Sullivan S."/>
            <person name="Sone E.D."/>
            <person name="Koren S."/>
            <person name="Silverstein K.A.T."/>
            <person name="Beckman K.B."/>
            <person name="Gohl D.M."/>
        </authorList>
    </citation>
    <scope>NUCLEOTIDE SEQUENCE</scope>
    <source>
        <strain evidence="2">Duluth1</strain>
        <tissue evidence="2">Whole animal</tissue>
    </source>
</reference>
<accession>A0A9D4QVT6</accession>
<feature type="compositionally biased region" description="Polar residues" evidence="1">
    <location>
        <begin position="150"/>
        <end position="160"/>
    </location>
</feature>
<gene>
    <name evidence="2" type="ORF">DPMN_087124</name>
</gene>
<feature type="region of interest" description="Disordered" evidence="1">
    <location>
        <begin position="132"/>
        <end position="240"/>
    </location>
</feature>
<sequence length="240" mass="27087">MALRLNPQLLQKMNNEEKAVVTDVTTKYLLYFTFPLGLGCLLGIRQLIKIGYMSPKYKVFKYGVGGFTCLNIGTFLTEREINRRLMAEQPNGLYSTLKKLTDEEKMQYITVMRKKGFVYPQEVFPEKFADSVHVEQQTTTERPGSDVQMPPSSGNVSSSPYGGMPGLGRQVDTDTETNKPSFSYRIARQKYQSSDSEESSTISTNTELSSDETTPSQPPSLSQPPSKLRLRKNKYGDEME</sequence>
<dbReference type="EMBL" id="JAIWYP010000003">
    <property type="protein sequence ID" value="KAH3844858.1"/>
    <property type="molecule type" value="Genomic_DNA"/>
</dbReference>
<evidence type="ECO:0000313" key="3">
    <source>
        <dbReference type="Proteomes" id="UP000828390"/>
    </source>
</evidence>
<feature type="compositionally biased region" description="Low complexity" evidence="1">
    <location>
        <begin position="199"/>
        <end position="208"/>
    </location>
</feature>
<evidence type="ECO:0000313" key="2">
    <source>
        <dbReference type="EMBL" id="KAH3844858.1"/>
    </source>
</evidence>
<keyword evidence="3" id="KW-1185">Reference proteome</keyword>
<comment type="caution">
    <text evidence="2">The sequence shown here is derived from an EMBL/GenBank/DDBJ whole genome shotgun (WGS) entry which is preliminary data.</text>
</comment>
<organism evidence="2 3">
    <name type="scientific">Dreissena polymorpha</name>
    <name type="common">Zebra mussel</name>
    <name type="synonym">Mytilus polymorpha</name>
    <dbReference type="NCBI Taxonomy" id="45954"/>
    <lineage>
        <taxon>Eukaryota</taxon>
        <taxon>Metazoa</taxon>
        <taxon>Spiralia</taxon>
        <taxon>Lophotrochozoa</taxon>
        <taxon>Mollusca</taxon>
        <taxon>Bivalvia</taxon>
        <taxon>Autobranchia</taxon>
        <taxon>Heteroconchia</taxon>
        <taxon>Euheterodonta</taxon>
        <taxon>Imparidentia</taxon>
        <taxon>Neoheterodontei</taxon>
        <taxon>Myida</taxon>
        <taxon>Dreissenoidea</taxon>
        <taxon>Dreissenidae</taxon>
        <taxon>Dreissena</taxon>
    </lineage>
</organism>
<proteinExistence type="predicted"/>
<evidence type="ECO:0000256" key="1">
    <source>
        <dbReference type="SAM" id="MobiDB-lite"/>
    </source>
</evidence>
<dbReference type="Proteomes" id="UP000828390">
    <property type="component" value="Unassembled WGS sequence"/>
</dbReference>